<evidence type="ECO:0000259" key="3">
    <source>
        <dbReference type="PROSITE" id="PS50015"/>
    </source>
</evidence>
<dbReference type="EMBL" id="CH937381">
    <property type="protein sequence ID" value="KRG07914.1"/>
    <property type="molecule type" value="Genomic_DNA"/>
</dbReference>
<proteinExistence type="predicted"/>
<organism evidence="4 5">
    <name type="scientific">Drosophila mojavensis</name>
    <name type="common">Fruit fly</name>
    <dbReference type="NCBI Taxonomy" id="7230"/>
    <lineage>
        <taxon>Eukaryota</taxon>
        <taxon>Metazoa</taxon>
        <taxon>Ecdysozoa</taxon>
        <taxon>Arthropoda</taxon>
        <taxon>Hexapoda</taxon>
        <taxon>Insecta</taxon>
        <taxon>Pterygota</taxon>
        <taxon>Neoptera</taxon>
        <taxon>Endopterygota</taxon>
        <taxon>Diptera</taxon>
        <taxon>Brachycera</taxon>
        <taxon>Muscomorpha</taxon>
        <taxon>Ephydroidea</taxon>
        <taxon>Drosophilidae</taxon>
        <taxon>Drosophila</taxon>
    </lineage>
</organism>
<keyword evidence="5" id="KW-1185">Reference proteome</keyword>
<dbReference type="PROSITE" id="PS50015">
    <property type="entry name" value="SAP_B"/>
    <property type="match status" value="1"/>
</dbReference>
<feature type="chain" id="PRO_5006388140" description="Saposin B-type domain-containing protein" evidence="2">
    <location>
        <begin position="17"/>
        <end position="241"/>
    </location>
</feature>
<accession>A0A0Q9XQI0</accession>
<gene>
    <name evidence="4" type="primary">Dmoj\GI25615</name>
    <name evidence="4" type="ORF">Dmoj_GI25615</name>
</gene>
<feature type="non-terminal residue" evidence="4">
    <location>
        <position position="241"/>
    </location>
</feature>
<evidence type="ECO:0000256" key="2">
    <source>
        <dbReference type="SAM" id="SignalP"/>
    </source>
</evidence>
<evidence type="ECO:0000256" key="1">
    <source>
        <dbReference type="ARBA" id="ARBA00023157"/>
    </source>
</evidence>
<dbReference type="InParanoid" id="A0A0Q9XQI0"/>
<dbReference type="AlphaFoldDB" id="A0A0Q9XQI0"/>
<keyword evidence="1" id="KW-1015">Disulfide bond</keyword>
<dbReference type="OrthoDB" id="282973at2759"/>
<feature type="signal peptide" evidence="2">
    <location>
        <begin position="1"/>
        <end position="16"/>
    </location>
</feature>
<dbReference type="Proteomes" id="UP000009192">
    <property type="component" value="Unassembled WGS sequence"/>
</dbReference>
<sequence>MKSLIVLLCGLIAATAVHLPGVPVDFELEDKVLSAISDDVAQRLEQEYYTFLKTGVETPAFQKLTQQLAKAHTKKDIFTKNLPDLETRDSFVVCTLCRSVINVFIRSVREEGGELNGEDSAVLMKKIAMDVCRRMELQTEEVCEGLIDFNLPTVEYIMHNSEMDSHSFCSLFMEVSFCNTGSNPAYNWTLTVDGKVPAPTGPKSDTPTHSANDFQICQFSDIHHDPLYEPGSLAACPEPLC</sequence>
<reference evidence="4 5" key="1">
    <citation type="journal article" date="2007" name="Nature">
        <title>Evolution of genes and genomes on the Drosophila phylogeny.</title>
        <authorList>
            <consortium name="Drosophila 12 Genomes Consortium"/>
            <person name="Clark A.G."/>
            <person name="Eisen M.B."/>
            <person name="Smith D.R."/>
            <person name="Bergman C.M."/>
            <person name="Oliver B."/>
            <person name="Markow T.A."/>
            <person name="Kaufman T.C."/>
            <person name="Kellis M."/>
            <person name="Gelbart W."/>
            <person name="Iyer V.N."/>
            <person name="Pollard D.A."/>
            <person name="Sackton T.B."/>
            <person name="Larracuente A.M."/>
            <person name="Singh N.D."/>
            <person name="Abad J.P."/>
            <person name="Abt D.N."/>
            <person name="Adryan B."/>
            <person name="Aguade M."/>
            <person name="Akashi H."/>
            <person name="Anderson W.W."/>
            <person name="Aquadro C.F."/>
            <person name="Ardell D.H."/>
            <person name="Arguello R."/>
            <person name="Artieri C.G."/>
            <person name="Barbash D.A."/>
            <person name="Barker D."/>
            <person name="Barsanti P."/>
            <person name="Batterham P."/>
            <person name="Batzoglou S."/>
            <person name="Begun D."/>
            <person name="Bhutkar A."/>
            <person name="Blanco E."/>
            <person name="Bosak S.A."/>
            <person name="Bradley R.K."/>
            <person name="Brand A.D."/>
            <person name="Brent M.R."/>
            <person name="Brooks A.N."/>
            <person name="Brown R.H."/>
            <person name="Butlin R.K."/>
            <person name="Caggese C."/>
            <person name="Calvi B.R."/>
            <person name="Bernardo de Carvalho A."/>
            <person name="Caspi A."/>
            <person name="Castrezana S."/>
            <person name="Celniker S.E."/>
            <person name="Chang J.L."/>
            <person name="Chapple C."/>
            <person name="Chatterji S."/>
            <person name="Chinwalla A."/>
            <person name="Civetta A."/>
            <person name="Clifton S.W."/>
            <person name="Comeron J.M."/>
            <person name="Costello J.C."/>
            <person name="Coyne J.A."/>
            <person name="Daub J."/>
            <person name="David R.G."/>
            <person name="Delcher A.L."/>
            <person name="Delehaunty K."/>
            <person name="Do C.B."/>
            <person name="Ebling H."/>
            <person name="Edwards K."/>
            <person name="Eickbush T."/>
            <person name="Evans J.D."/>
            <person name="Filipski A."/>
            <person name="Findeiss S."/>
            <person name="Freyhult E."/>
            <person name="Fulton L."/>
            <person name="Fulton R."/>
            <person name="Garcia A.C."/>
            <person name="Gardiner A."/>
            <person name="Garfield D.A."/>
            <person name="Garvin B.E."/>
            <person name="Gibson G."/>
            <person name="Gilbert D."/>
            <person name="Gnerre S."/>
            <person name="Godfrey J."/>
            <person name="Good R."/>
            <person name="Gotea V."/>
            <person name="Gravely B."/>
            <person name="Greenberg A.J."/>
            <person name="Griffiths-Jones S."/>
            <person name="Gross S."/>
            <person name="Guigo R."/>
            <person name="Gustafson E.A."/>
            <person name="Haerty W."/>
            <person name="Hahn M.W."/>
            <person name="Halligan D.L."/>
            <person name="Halpern A.L."/>
            <person name="Halter G.M."/>
            <person name="Han M.V."/>
            <person name="Heger A."/>
            <person name="Hillier L."/>
            <person name="Hinrichs A.S."/>
            <person name="Holmes I."/>
            <person name="Hoskins R.A."/>
            <person name="Hubisz M.J."/>
            <person name="Hultmark D."/>
            <person name="Huntley M.A."/>
            <person name="Jaffe D.B."/>
            <person name="Jagadeeshan S."/>
            <person name="Jeck W.R."/>
            <person name="Johnson J."/>
            <person name="Jones C.D."/>
            <person name="Jordan W.C."/>
            <person name="Karpen G.H."/>
            <person name="Kataoka E."/>
            <person name="Keightley P.D."/>
            <person name="Kheradpour P."/>
            <person name="Kirkness E.F."/>
            <person name="Koerich L.B."/>
            <person name="Kristiansen K."/>
            <person name="Kudrna D."/>
            <person name="Kulathinal R.J."/>
            <person name="Kumar S."/>
            <person name="Kwok R."/>
            <person name="Lander E."/>
            <person name="Langley C.H."/>
            <person name="Lapoint R."/>
            <person name="Lazzaro B.P."/>
            <person name="Lee S.J."/>
            <person name="Levesque L."/>
            <person name="Li R."/>
            <person name="Lin C.F."/>
            <person name="Lin M.F."/>
            <person name="Lindblad-Toh K."/>
            <person name="Llopart A."/>
            <person name="Long M."/>
            <person name="Low L."/>
            <person name="Lozovsky E."/>
            <person name="Lu J."/>
            <person name="Luo M."/>
            <person name="Machado C.A."/>
            <person name="Makalowski W."/>
            <person name="Marzo M."/>
            <person name="Matsuda M."/>
            <person name="Matzkin L."/>
            <person name="McAllister B."/>
            <person name="McBride C.S."/>
            <person name="McKernan B."/>
            <person name="McKernan K."/>
            <person name="Mendez-Lago M."/>
            <person name="Minx P."/>
            <person name="Mollenhauer M.U."/>
            <person name="Montooth K."/>
            <person name="Mount S.M."/>
            <person name="Mu X."/>
            <person name="Myers E."/>
            <person name="Negre B."/>
            <person name="Newfeld S."/>
            <person name="Nielsen R."/>
            <person name="Noor M.A."/>
            <person name="O'Grady P."/>
            <person name="Pachter L."/>
            <person name="Papaceit M."/>
            <person name="Parisi M.J."/>
            <person name="Parisi M."/>
            <person name="Parts L."/>
            <person name="Pedersen J.S."/>
            <person name="Pesole G."/>
            <person name="Phillippy A.M."/>
            <person name="Ponting C.P."/>
            <person name="Pop M."/>
            <person name="Porcelli D."/>
            <person name="Powell J.R."/>
            <person name="Prohaska S."/>
            <person name="Pruitt K."/>
            <person name="Puig M."/>
            <person name="Quesneville H."/>
            <person name="Ram K.R."/>
            <person name="Rand D."/>
            <person name="Rasmussen M.D."/>
            <person name="Reed L.K."/>
            <person name="Reenan R."/>
            <person name="Reily A."/>
            <person name="Remington K.A."/>
            <person name="Rieger T.T."/>
            <person name="Ritchie M.G."/>
            <person name="Robin C."/>
            <person name="Rogers Y.H."/>
            <person name="Rohde C."/>
            <person name="Rozas J."/>
            <person name="Rubenfield M.J."/>
            <person name="Ruiz A."/>
            <person name="Russo S."/>
            <person name="Salzberg S.L."/>
            <person name="Sanchez-Gracia A."/>
            <person name="Saranga D.J."/>
            <person name="Sato H."/>
            <person name="Schaeffer S.W."/>
            <person name="Schatz M.C."/>
            <person name="Schlenke T."/>
            <person name="Schwartz R."/>
            <person name="Segarra C."/>
            <person name="Singh R.S."/>
            <person name="Sirot L."/>
            <person name="Sirota M."/>
            <person name="Sisneros N.B."/>
            <person name="Smith C.D."/>
            <person name="Smith T.F."/>
            <person name="Spieth J."/>
            <person name="Stage D.E."/>
            <person name="Stark A."/>
            <person name="Stephan W."/>
            <person name="Strausberg R.L."/>
            <person name="Strempel S."/>
            <person name="Sturgill D."/>
            <person name="Sutton G."/>
            <person name="Sutton G.G."/>
            <person name="Tao W."/>
            <person name="Teichmann S."/>
            <person name="Tobari Y.N."/>
            <person name="Tomimura Y."/>
            <person name="Tsolas J.M."/>
            <person name="Valente V.L."/>
            <person name="Venter E."/>
            <person name="Venter J.C."/>
            <person name="Vicario S."/>
            <person name="Vieira F.G."/>
            <person name="Vilella A.J."/>
            <person name="Villasante A."/>
            <person name="Walenz B."/>
            <person name="Wang J."/>
            <person name="Wasserman M."/>
            <person name="Watts T."/>
            <person name="Wilson D."/>
            <person name="Wilson R.K."/>
            <person name="Wing R.A."/>
            <person name="Wolfner M.F."/>
            <person name="Wong A."/>
            <person name="Wong G.K."/>
            <person name="Wu C.I."/>
            <person name="Wu G."/>
            <person name="Yamamoto D."/>
            <person name="Yang H.P."/>
            <person name="Yang S.P."/>
            <person name="Yorke J.A."/>
            <person name="Yoshida K."/>
            <person name="Zdobnov E."/>
            <person name="Zhang P."/>
            <person name="Zhang Y."/>
            <person name="Zimin A.V."/>
            <person name="Baldwin J."/>
            <person name="Abdouelleil A."/>
            <person name="Abdulkadir J."/>
            <person name="Abebe A."/>
            <person name="Abera B."/>
            <person name="Abreu J."/>
            <person name="Acer S.C."/>
            <person name="Aftuck L."/>
            <person name="Alexander A."/>
            <person name="An P."/>
            <person name="Anderson E."/>
            <person name="Anderson S."/>
            <person name="Arachi H."/>
            <person name="Azer M."/>
            <person name="Bachantsang P."/>
            <person name="Barry A."/>
            <person name="Bayul T."/>
            <person name="Berlin A."/>
            <person name="Bessette D."/>
            <person name="Bloom T."/>
            <person name="Blye J."/>
            <person name="Boguslavskiy L."/>
            <person name="Bonnet C."/>
            <person name="Boukhgalter B."/>
            <person name="Bourzgui I."/>
            <person name="Brown A."/>
            <person name="Cahill P."/>
            <person name="Channer S."/>
            <person name="Cheshatsang Y."/>
            <person name="Chuda L."/>
            <person name="Citroen M."/>
            <person name="Collymore A."/>
            <person name="Cooke P."/>
            <person name="Costello M."/>
            <person name="D'Aco K."/>
            <person name="Daza R."/>
            <person name="De Haan G."/>
            <person name="DeGray S."/>
            <person name="DeMaso C."/>
            <person name="Dhargay N."/>
            <person name="Dooley K."/>
            <person name="Dooley E."/>
            <person name="Doricent M."/>
            <person name="Dorje P."/>
            <person name="Dorjee K."/>
            <person name="Dupes A."/>
            <person name="Elong R."/>
            <person name="Falk J."/>
            <person name="Farina A."/>
            <person name="Faro S."/>
            <person name="Ferguson D."/>
            <person name="Fisher S."/>
            <person name="Foley C.D."/>
            <person name="Franke A."/>
            <person name="Friedrich D."/>
            <person name="Gadbois L."/>
            <person name="Gearin G."/>
            <person name="Gearin C.R."/>
            <person name="Giannoukos G."/>
            <person name="Goode T."/>
            <person name="Graham J."/>
            <person name="Grandbois E."/>
            <person name="Grewal S."/>
            <person name="Gyaltsen K."/>
            <person name="Hafez N."/>
            <person name="Hagos B."/>
            <person name="Hall J."/>
            <person name="Henson C."/>
            <person name="Hollinger A."/>
            <person name="Honan T."/>
            <person name="Huard M.D."/>
            <person name="Hughes L."/>
            <person name="Hurhula B."/>
            <person name="Husby M.E."/>
            <person name="Kamat A."/>
            <person name="Kanga B."/>
            <person name="Kashin S."/>
            <person name="Khazanovich D."/>
            <person name="Kisner P."/>
            <person name="Lance K."/>
            <person name="Lara M."/>
            <person name="Lee W."/>
            <person name="Lennon N."/>
            <person name="Letendre F."/>
            <person name="LeVine R."/>
            <person name="Lipovsky A."/>
            <person name="Liu X."/>
            <person name="Liu J."/>
            <person name="Liu S."/>
            <person name="Lokyitsang T."/>
            <person name="Lokyitsang Y."/>
            <person name="Lubonja R."/>
            <person name="Lui A."/>
            <person name="MacDonald P."/>
            <person name="Magnisalis V."/>
            <person name="Maru K."/>
            <person name="Matthews C."/>
            <person name="McCusker W."/>
            <person name="McDonough S."/>
            <person name="Mehta T."/>
            <person name="Meldrim J."/>
            <person name="Meneus L."/>
            <person name="Mihai O."/>
            <person name="Mihalev A."/>
            <person name="Mihova T."/>
            <person name="Mittelman R."/>
            <person name="Mlenga V."/>
            <person name="Montmayeur A."/>
            <person name="Mulrain L."/>
            <person name="Navidi A."/>
            <person name="Naylor J."/>
            <person name="Negash T."/>
            <person name="Nguyen T."/>
            <person name="Nguyen N."/>
            <person name="Nicol R."/>
            <person name="Norbu C."/>
            <person name="Norbu N."/>
            <person name="Novod N."/>
            <person name="O'Neill B."/>
            <person name="Osman S."/>
            <person name="Markiewicz E."/>
            <person name="Oyono O.L."/>
            <person name="Patti C."/>
            <person name="Phunkhang P."/>
            <person name="Pierre F."/>
            <person name="Priest M."/>
            <person name="Raghuraman S."/>
            <person name="Rege F."/>
            <person name="Reyes R."/>
            <person name="Rise C."/>
            <person name="Rogov P."/>
            <person name="Ross K."/>
            <person name="Ryan E."/>
            <person name="Settipalli S."/>
            <person name="Shea T."/>
            <person name="Sherpa N."/>
            <person name="Shi L."/>
            <person name="Shih D."/>
            <person name="Sparrow T."/>
            <person name="Spaulding J."/>
            <person name="Stalker J."/>
            <person name="Stange-Thomann N."/>
            <person name="Stavropoulos S."/>
            <person name="Stone C."/>
            <person name="Strader C."/>
            <person name="Tesfaye S."/>
            <person name="Thomson T."/>
            <person name="Thoulutsang Y."/>
            <person name="Thoulutsang D."/>
            <person name="Topham K."/>
            <person name="Topping I."/>
            <person name="Tsamla T."/>
            <person name="Vassiliev H."/>
            <person name="Vo A."/>
            <person name="Wangchuk T."/>
            <person name="Wangdi T."/>
            <person name="Weiand M."/>
            <person name="Wilkinson J."/>
            <person name="Wilson A."/>
            <person name="Yadav S."/>
            <person name="Young G."/>
            <person name="Yu Q."/>
            <person name="Zembek L."/>
            <person name="Zhong D."/>
            <person name="Zimmer A."/>
            <person name="Zwirko Z."/>
            <person name="Jaffe D.B."/>
            <person name="Alvarez P."/>
            <person name="Brockman W."/>
            <person name="Butler J."/>
            <person name="Chin C."/>
            <person name="Gnerre S."/>
            <person name="Grabherr M."/>
            <person name="Kleber M."/>
            <person name="Mauceli E."/>
            <person name="MacCallum I."/>
        </authorList>
    </citation>
    <scope>NUCLEOTIDE SEQUENCE [LARGE SCALE GENOMIC DNA]</scope>
    <source>
        <strain evidence="5">Tucson 15081-1352.22</strain>
    </source>
</reference>
<evidence type="ECO:0000313" key="4">
    <source>
        <dbReference type="EMBL" id="KRG07914.1"/>
    </source>
</evidence>
<protein>
    <recommendedName>
        <fullName evidence="3">Saposin B-type domain-containing protein</fullName>
    </recommendedName>
</protein>
<dbReference type="KEGG" id="dmo:Dmoj_GI25615"/>
<dbReference type="InterPro" id="IPR008139">
    <property type="entry name" value="SaposinB_dom"/>
</dbReference>
<feature type="domain" description="Saposin B-type" evidence="3">
    <location>
        <begin position="90"/>
        <end position="182"/>
    </location>
</feature>
<evidence type="ECO:0000313" key="5">
    <source>
        <dbReference type="Proteomes" id="UP000009192"/>
    </source>
</evidence>
<name>A0A0Q9XQI0_DROMO</name>
<keyword evidence="2" id="KW-0732">Signal</keyword>